<organism evidence="12 13">
    <name type="scientific">Frankliniella fusca</name>
    <dbReference type="NCBI Taxonomy" id="407009"/>
    <lineage>
        <taxon>Eukaryota</taxon>
        <taxon>Metazoa</taxon>
        <taxon>Ecdysozoa</taxon>
        <taxon>Arthropoda</taxon>
        <taxon>Hexapoda</taxon>
        <taxon>Insecta</taxon>
        <taxon>Pterygota</taxon>
        <taxon>Neoptera</taxon>
        <taxon>Paraneoptera</taxon>
        <taxon>Thysanoptera</taxon>
        <taxon>Terebrantia</taxon>
        <taxon>Thripoidea</taxon>
        <taxon>Thripidae</taxon>
        <taxon>Frankliniella</taxon>
    </lineage>
</organism>
<dbReference type="EC" id="3.5.2.2" evidence="8"/>
<dbReference type="PANTHER" id="PTHR11647">
    <property type="entry name" value="HYDRANTOINASE/DIHYDROPYRIMIDINASE FAMILY MEMBER"/>
    <property type="match status" value="1"/>
</dbReference>
<dbReference type="Pfam" id="PF01979">
    <property type="entry name" value="Amidohydro_1"/>
    <property type="match status" value="1"/>
</dbReference>
<feature type="compositionally biased region" description="Polar residues" evidence="10">
    <location>
        <begin position="573"/>
        <end position="582"/>
    </location>
</feature>
<comment type="caution">
    <text evidence="12">The sequence shown here is derived from an EMBL/GenBank/DDBJ whole genome shotgun (WGS) entry which is preliminary data.</text>
</comment>
<dbReference type="InterPro" id="IPR050378">
    <property type="entry name" value="Metallo-dep_Hydrolases_sf"/>
</dbReference>
<gene>
    <name evidence="12" type="ORF">KUF71_016681</name>
</gene>
<dbReference type="NCBIfam" id="TIGR02033">
    <property type="entry name" value="D-hydantoinase"/>
    <property type="match status" value="1"/>
</dbReference>
<evidence type="ECO:0000256" key="9">
    <source>
        <dbReference type="PIRSR" id="PIRSR611778-50"/>
    </source>
</evidence>
<dbReference type="EMBL" id="JAHWGI010001331">
    <property type="protein sequence ID" value="KAK3928434.1"/>
    <property type="molecule type" value="Genomic_DNA"/>
</dbReference>
<evidence type="ECO:0000256" key="2">
    <source>
        <dbReference type="ARBA" id="ARBA00008829"/>
    </source>
</evidence>
<keyword evidence="6" id="KW-0862">Zinc</keyword>
<evidence type="ECO:0000259" key="11">
    <source>
        <dbReference type="Pfam" id="PF01979"/>
    </source>
</evidence>
<comment type="catalytic activity">
    <reaction evidence="7">
        <text>5,6-dihydrouracil + H2O = 3-(carbamoylamino)propanoate + H(+)</text>
        <dbReference type="Rhea" id="RHEA:16121"/>
        <dbReference type="ChEBI" id="CHEBI:11892"/>
        <dbReference type="ChEBI" id="CHEBI:15377"/>
        <dbReference type="ChEBI" id="CHEBI:15378"/>
        <dbReference type="ChEBI" id="CHEBI:15901"/>
        <dbReference type="EC" id="3.5.2.2"/>
    </reaction>
</comment>
<feature type="domain" description="Amidohydrolase-related" evidence="11">
    <location>
        <begin position="134"/>
        <end position="522"/>
    </location>
</feature>
<dbReference type="GO" id="GO:0005829">
    <property type="term" value="C:cytosol"/>
    <property type="evidence" value="ECO:0007669"/>
    <property type="project" value="TreeGrafter"/>
</dbReference>
<keyword evidence="5" id="KW-0378">Hydrolase</keyword>
<evidence type="ECO:0000256" key="10">
    <source>
        <dbReference type="SAM" id="MobiDB-lite"/>
    </source>
</evidence>
<comment type="subunit">
    <text evidence="3">Homotetramer.</text>
</comment>
<dbReference type="FunFam" id="3.20.20.140:FF:000001">
    <property type="entry name" value="Dihydropyrimidinase like 3"/>
    <property type="match status" value="1"/>
</dbReference>
<dbReference type="InterPro" id="IPR032466">
    <property type="entry name" value="Metal_Hydrolase"/>
</dbReference>
<comment type="cofactor">
    <cofactor evidence="1">
        <name>Zn(2+)</name>
        <dbReference type="ChEBI" id="CHEBI:29105"/>
    </cofactor>
</comment>
<dbReference type="Gene3D" id="2.30.40.10">
    <property type="entry name" value="Urease, subunit C, domain 1"/>
    <property type="match status" value="1"/>
</dbReference>
<evidence type="ECO:0000256" key="6">
    <source>
        <dbReference type="ARBA" id="ARBA00022833"/>
    </source>
</evidence>
<evidence type="ECO:0000313" key="13">
    <source>
        <dbReference type="Proteomes" id="UP001219518"/>
    </source>
</evidence>
<reference evidence="12" key="2">
    <citation type="journal article" date="2023" name="BMC Genomics">
        <title>Pest status, molecular evolution, and epigenetic factors derived from the genome assembly of Frankliniella fusca, a thysanopteran phytovirus vector.</title>
        <authorList>
            <person name="Catto M.A."/>
            <person name="Labadie P.E."/>
            <person name="Jacobson A.L."/>
            <person name="Kennedy G.G."/>
            <person name="Srinivasan R."/>
            <person name="Hunt B.G."/>
        </authorList>
    </citation>
    <scope>NUCLEOTIDE SEQUENCE</scope>
    <source>
        <strain evidence="12">PL_HMW_Pooled</strain>
    </source>
</reference>
<dbReference type="InterPro" id="IPR011778">
    <property type="entry name" value="Hydantoinase/dihydroPyrase"/>
</dbReference>
<dbReference type="InterPro" id="IPR006680">
    <property type="entry name" value="Amidohydro-rel"/>
</dbReference>
<dbReference type="CDD" id="cd01314">
    <property type="entry name" value="D-HYD"/>
    <property type="match status" value="1"/>
</dbReference>
<feature type="region of interest" description="Disordered" evidence="10">
    <location>
        <begin position="573"/>
        <end position="653"/>
    </location>
</feature>
<dbReference type="Gene3D" id="3.20.20.140">
    <property type="entry name" value="Metal-dependent hydrolases"/>
    <property type="match status" value="1"/>
</dbReference>
<evidence type="ECO:0000256" key="1">
    <source>
        <dbReference type="ARBA" id="ARBA00001947"/>
    </source>
</evidence>
<evidence type="ECO:0000256" key="4">
    <source>
        <dbReference type="ARBA" id="ARBA00022723"/>
    </source>
</evidence>
<evidence type="ECO:0000256" key="7">
    <source>
        <dbReference type="ARBA" id="ARBA00036696"/>
    </source>
</evidence>
<sequence length="653" mass="71779">MIGYMRLARNVEKWSLYCQLVMCVFYTFLRGDIRELLAVGWVADHLRTSRPDQHRCCSARTGTVPRRKMAAPVKKVPIHLQSSQNRLIIKNGKIVNATGMQDGDIFVEDGIIKQIGTNLIVPGGTRMIDARGRYIIPGGIDPHVHFAFEFMGQTSADDFYQGTKAAIAGGTTMIIDFAIPKKKESLLDQYDKYRLMADDKVCCDYALHCGITWWSDKVKQEMEILCKERGVNSFKAFMAYKDDLMLHDDELYKMMETCRQLGAVAMVHAENGDIIQENAKKLLAKGVNGPEGHEKSRPEEVEAEATNRACVIAKQVNCPLYVVHVMSKEAGDVIAKYREQGWPVYGEALAAGLGTDGRPCCSSNYGLAAAHIMSPPLRSDPTTKERLMELLSADGLQTTGSDNCTFTSQQKAVGKNDFSKIPNGVNGVEDRMSVVWEKGVHTGKISPTRFVEITSTNAAKIFNLFPSKGAIAIGSDADIVIWNPNKTRTISAKTHHQACDYNIFEGMECHGVPEYVIVSGRVCVDEGELKVVQGHGRFNPTPLFPPTVYDPIASEEEKANYAALPDIVTETSDQVSQLHVNGNSNDPPPFSPSPVTSFSDQVSTPTGKGMRQDGVRNLQGSSFSISKEVGDTTQRSGIRVHNPPGGRSSGGFW</sequence>
<dbReference type="GO" id="GO:0006208">
    <property type="term" value="P:pyrimidine nucleobase catabolic process"/>
    <property type="evidence" value="ECO:0007669"/>
    <property type="project" value="TreeGrafter"/>
</dbReference>
<dbReference type="GO" id="GO:0046872">
    <property type="term" value="F:metal ion binding"/>
    <property type="evidence" value="ECO:0007669"/>
    <property type="project" value="UniProtKB-KW"/>
</dbReference>
<name>A0AAE1HVY6_9NEOP</name>
<dbReference type="SUPFAM" id="SSF51556">
    <property type="entry name" value="Metallo-dependent hydrolases"/>
    <property type="match status" value="1"/>
</dbReference>
<protein>
    <recommendedName>
        <fullName evidence="8">dihydropyrimidinase</fullName>
        <ecNumber evidence="8">3.5.2.2</ecNumber>
    </recommendedName>
</protein>
<proteinExistence type="inferred from homology"/>
<evidence type="ECO:0000256" key="3">
    <source>
        <dbReference type="ARBA" id="ARBA00011881"/>
    </source>
</evidence>
<keyword evidence="13" id="KW-1185">Reference proteome</keyword>
<reference evidence="12" key="1">
    <citation type="submission" date="2021-07" db="EMBL/GenBank/DDBJ databases">
        <authorList>
            <person name="Catto M.A."/>
            <person name="Jacobson A."/>
            <person name="Kennedy G."/>
            <person name="Labadie P."/>
            <person name="Hunt B.G."/>
            <person name="Srinivasan R."/>
        </authorList>
    </citation>
    <scope>NUCLEOTIDE SEQUENCE</scope>
    <source>
        <strain evidence="12">PL_HMW_Pooled</strain>
        <tissue evidence="12">Head</tissue>
    </source>
</reference>
<dbReference type="AlphaFoldDB" id="A0AAE1HVY6"/>
<dbReference type="InterPro" id="IPR011059">
    <property type="entry name" value="Metal-dep_hydrolase_composite"/>
</dbReference>
<comment type="PTM">
    <text evidence="9">Carbamylation allows a single lysine to coordinate two divalent metal cations.</text>
</comment>
<comment type="similarity">
    <text evidence="2">Belongs to the metallo-dependent hydrolases superfamily. Hydantoinase/dihydropyrimidinase family.</text>
</comment>
<feature type="modified residue" description="N6-carboxylysine" evidence="9">
    <location>
        <position position="235"/>
    </location>
</feature>
<accession>A0AAE1HVY6</accession>
<evidence type="ECO:0000256" key="5">
    <source>
        <dbReference type="ARBA" id="ARBA00022801"/>
    </source>
</evidence>
<dbReference type="GO" id="GO:0004157">
    <property type="term" value="F:dihydropyrimidinase activity"/>
    <property type="evidence" value="ECO:0007669"/>
    <property type="project" value="UniProtKB-EC"/>
</dbReference>
<dbReference type="Proteomes" id="UP001219518">
    <property type="component" value="Unassembled WGS sequence"/>
</dbReference>
<keyword evidence="4" id="KW-0479">Metal-binding</keyword>
<evidence type="ECO:0000256" key="8">
    <source>
        <dbReference type="ARBA" id="ARBA00039113"/>
    </source>
</evidence>
<evidence type="ECO:0000313" key="12">
    <source>
        <dbReference type="EMBL" id="KAK3928434.1"/>
    </source>
</evidence>
<dbReference type="SUPFAM" id="SSF51338">
    <property type="entry name" value="Composite domain of metallo-dependent hydrolases"/>
    <property type="match status" value="2"/>
</dbReference>
<dbReference type="PANTHER" id="PTHR11647:SF1">
    <property type="entry name" value="COLLAPSIN RESPONSE MEDIATOR PROTEIN"/>
    <property type="match status" value="1"/>
</dbReference>
<feature type="compositionally biased region" description="Polar residues" evidence="10">
    <location>
        <begin position="618"/>
        <end position="636"/>
    </location>
</feature>